<proteinExistence type="predicted"/>
<dbReference type="OrthoDB" id="2654737at2"/>
<dbReference type="eggNOG" id="ENOG5032KV0">
    <property type="taxonomic scope" value="Bacteria"/>
</dbReference>
<evidence type="ECO:0000313" key="1">
    <source>
        <dbReference type="EMBL" id="GAF07635.1"/>
    </source>
</evidence>
<accession>W7Y9G9</accession>
<dbReference type="Proteomes" id="UP000019364">
    <property type="component" value="Unassembled WGS sequence"/>
</dbReference>
<organism evidence="1 2">
    <name type="scientific">Paenibacillus pini JCM 16418</name>
    <dbReference type="NCBI Taxonomy" id="1236976"/>
    <lineage>
        <taxon>Bacteria</taxon>
        <taxon>Bacillati</taxon>
        <taxon>Bacillota</taxon>
        <taxon>Bacilli</taxon>
        <taxon>Bacillales</taxon>
        <taxon>Paenibacillaceae</taxon>
        <taxon>Paenibacillus</taxon>
    </lineage>
</organism>
<dbReference type="AlphaFoldDB" id="W7Y9G9"/>
<sequence>MDISNSSCYVRTEENKLLADCSFTIYNYGELDQIIIKPTLSYEMLGKEQIDFGVNTLALEPHRKMNIRIPFKGTPKDGSYSMGPVKDVEYDIEVIK</sequence>
<reference evidence="1 2" key="1">
    <citation type="journal article" date="2014" name="Genome Announc.">
        <title>Draft Genome Sequence of Paenibacillus pini JCM 16418T, Isolated from the Rhizosphere of Pine Tree.</title>
        <authorList>
            <person name="Yuki M."/>
            <person name="Oshima K."/>
            <person name="Suda W."/>
            <person name="Oshida Y."/>
            <person name="Kitamura K."/>
            <person name="Iida Y."/>
            <person name="Hattori M."/>
            <person name="Ohkuma M."/>
        </authorList>
    </citation>
    <scope>NUCLEOTIDE SEQUENCE [LARGE SCALE GENOMIC DNA]</scope>
    <source>
        <strain evidence="1 2">JCM 16418</strain>
    </source>
</reference>
<keyword evidence="2" id="KW-1185">Reference proteome</keyword>
<dbReference type="RefSeq" id="WP_036647296.1">
    <property type="nucleotide sequence ID" value="NZ_BAVZ01000004.1"/>
</dbReference>
<dbReference type="STRING" id="1236976.JCM16418_1663"/>
<comment type="caution">
    <text evidence="1">The sequence shown here is derived from an EMBL/GenBank/DDBJ whole genome shotgun (WGS) entry which is preliminary data.</text>
</comment>
<dbReference type="EMBL" id="BAVZ01000004">
    <property type="protein sequence ID" value="GAF07635.1"/>
    <property type="molecule type" value="Genomic_DNA"/>
</dbReference>
<name>W7Y9G9_9BACL</name>
<protein>
    <submittedName>
        <fullName evidence="1">Uncharacterized protein</fullName>
    </submittedName>
</protein>
<gene>
    <name evidence="1" type="ORF">JCM16418_1663</name>
</gene>
<evidence type="ECO:0000313" key="2">
    <source>
        <dbReference type="Proteomes" id="UP000019364"/>
    </source>
</evidence>